<dbReference type="PANTHER" id="PTHR42820:SF4">
    <property type="entry name" value="OXIDOREDUCTASE"/>
    <property type="match status" value="1"/>
</dbReference>
<comment type="similarity">
    <text evidence="1">Belongs to the short-chain dehydrogenases/reductases (SDR) family.</text>
</comment>
<accession>A0A1I7D9V3</accession>
<dbReference type="SUPFAM" id="SSF51735">
    <property type="entry name" value="NAD(P)-binding Rossmann-fold domains"/>
    <property type="match status" value="1"/>
</dbReference>
<protein>
    <submittedName>
        <fullName evidence="2">NAD(P)-dependent dehydrogenase, short-chain alcohol dehydrogenase family</fullName>
    </submittedName>
</protein>
<evidence type="ECO:0000313" key="2">
    <source>
        <dbReference type="EMBL" id="SFU08406.1"/>
    </source>
</evidence>
<evidence type="ECO:0000313" key="3">
    <source>
        <dbReference type="Proteomes" id="UP000198844"/>
    </source>
</evidence>
<dbReference type="InterPro" id="IPR020904">
    <property type="entry name" value="Sc_DH/Rdtase_CS"/>
</dbReference>
<dbReference type="InterPro" id="IPR002347">
    <property type="entry name" value="SDR_fam"/>
</dbReference>
<name>A0A1I7D9V3_9BURK</name>
<dbReference type="Proteomes" id="UP000198844">
    <property type="component" value="Unassembled WGS sequence"/>
</dbReference>
<sequence>MTSGSGTQTLHQHSEKSGGKLDGKVAIVTGAGGGLGAACARGLAAQGARVAVVDINGDAAVAVAASIGEHAMGLRTDVSSEAEVKAMVAAVLERFGRIDILHNNAAVLDAAQRSGDRDVCNVEVEAWDRAMAVNLRGPMLCSKHTIPAMLKVGGGSIIHASSGFGAQGDFTLSAYAASKAGLTILSKSIAAQYGKQGIRSNTIQIGLVVAENGGAHPLPDDIKAVILDGHLTPYLGEPKHVADVVCFLASDEAAFITGATLPVDGGFTSHAPTLAPMRALFAARGREAY</sequence>
<dbReference type="PANTHER" id="PTHR42820">
    <property type="entry name" value="SHORT-CHAIN DEHYDROGENASE REDUCTASE"/>
    <property type="match status" value="1"/>
</dbReference>
<dbReference type="PRINTS" id="PR00080">
    <property type="entry name" value="SDRFAMILY"/>
</dbReference>
<dbReference type="Pfam" id="PF13561">
    <property type="entry name" value="adh_short_C2"/>
    <property type="match status" value="1"/>
</dbReference>
<reference evidence="2 3" key="1">
    <citation type="submission" date="2016-10" db="EMBL/GenBank/DDBJ databases">
        <authorList>
            <person name="de Groot N.N."/>
        </authorList>
    </citation>
    <scope>NUCLEOTIDE SEQUENCE [LARGE SCALE GENOMIC DNA]</scope>
    <source>
        <strain evidence="2 3">LMG 27731</strain>
    </source>
</reference>
<dbReference type="PRINTS" id="PR00081">
    <property type="entry name" value="GDHRDH"/>
</dbReference>
<dbReference type="AlphaFoldDB" id="A0A1I7D9V3"/>
<dbReference type="PROSITE" id="PS00061">
    <property type="entry name" value="ADH_SHORT"/>
    <property type="match status" value="1"/>
</dbReference>
<dbReference type="RefSeq" id="WP_093635210.1">
    <property type="nucleotide sequence ID" value="NZ_FPBH01000009.1"/>
</dbReference>
<evidence type="ECO:0000256" key="1">
    <source>
        <dbReference type="ARBA" id="ARBA00006484"/>
    </source>
</evidence>
<dbReference type="Gene3D" id="3.40.50.720">
    <property type="entry name" value="NAD(P)-binding Rossmann-like Domain"/>
    <property type="match status" value="1"/>
</dbReference>
<gene>
    <name evidence="2" type="ORF">SAMN05192563_100967</name>
</gene>
<dbReference type="FunFam" id="3.40.50.720:FF:000084">
    <property type="entry name" value="Short-chain dehydrogenase reductase"/>
    <property type="match status" value="1"/>
</dbReference>
<dbReference type="InterPro" id="IPR036291">
    <property type="entry name" value="NAD(P)-bd_dom_sf"/>
</dbReference>
<dbReference type="EMBL" id="FPBH01000009">
    <property type="protein sequence ID" value="SFU08406.1"/>
    <property type="molecule type" value="Genomic_DNA"/>
</dbReference>
<proteinExistence type="inferred from homology"/>
<organism evidence="2 3">
    <name type="scientific">Paraburkholderia aspalathi</name>
    <dbReference type="NCBI Taxonomy" id="1324617"/>
    <lineage>
        <taxon>Bacteria</taxon>
        <taxon>Pseudomonadati</taxon>
        <taxon>Pseudomonadota</taxon>
        <taxon>Betaproteobacteria</taxon>
        <taxon>Burkholderiales</taxon>
        <taxon>Burkholderiaceae</taxon>
        <taxon>Paraburkholderia</taxon>
    </lineage>
</organism>
<dbReference type="OrthoDB" id="7064009at2"/>